<dbReference type="GO" id="GO:0048364">
    <property type="term" value="P:root development"/>
    <property type="evidence" value="ECO:0007669"/>
    <property type="project" value="InterPro"/>
</dbReference>
<dbReference type="OMA" id="SHTKMIS"/>
<dbReference type="AlphaFoldDB" id="A0A1S4C804"/>
<proteinExistence type="predicted"/>
<keyword evidence="1" id="KW-0175">Coiled coil</keyword>
<organism evidence="2">
    <name type="scientific">Nicotiana tabacum</name>
    <name type="common">Common tobacco</name>
    <dbReference type="NCBI Taxonomy" id="4097"/>
    <lineage>
        <taxon>Eukaryota</taxon>
        <taxon>Viridiplantae</taxon>
        <taxon>Streptophyta</taxon>
        <taxon>Embryophyta</taxon>
        <taxon>Tracheophyta</taxon>
        <taxon>Spermatophyta</taxon>
        <taxon>Magnoliopsida</taxon>
        <taxon>eudicotyledons</taxon>
        <taxon>Gunneridae</taxon>
        <taxon>Pentapetalae</taxon>
        <taxon>asterids</taxon>
        <taxon>lamiids</taxon>
        <taxon>Solanales</taxon>
        <taxon>Solanaceae</taxon>
        <taxon>Nicotianoideae</taxon>
        <taxon>Nicotianeae</taxon>
        <taxon>Nicotiana</taxon>
    </lineage>
</organism>
<name>A0A1S4C804_TOBAC</name>
<gene>
    <name evidence="2" type="primary">LOC107816205</name>
</gene>
<dbReference type="PaxDb" id="4097-A0A1S4C804"/>
<dbReference type="PANTHER" id="PTHR33070:SF115">
    <property type="entry name" value="T23E18.15"/>
    <property type="match status" value="1"/>
</dbReference>
<dbReference type="KEGG" id="nta:107816205"/>
<feature type="coiled-coil region" evidence="1">
    <location>
        <begin position="61"/>
        <end position="88"/>
    </location>
</feature>
<dbReference type="STRING" id="4097.A0A1S4C804"/>
<dbReference type="RefSeq" id="XP_016497382.1">
    <property type="nucleotide sequence ID" value="XM_016641896.1"/>
</dbReference>
<accession>A0A1S4C804</accession>
<dbReference type="GO" id="GO:0048367">
    <property type="term" value="P:shoot system development"/>
    <property type="evidence" value="ECO:0007669"/>
    <property type="project" value="InterPro"/>
</dbReference>
<protein>
    <submittedName>
        <fullName evidence="2">Uncharacterized protein</fullName>
    </submittedName>
</protein>
<dbReference type="PANTHER" id="PTHR33070">
    <property type="entry name" value="OS06G0725500 PROTEIN"/>
    <property type="match status" value="1"/>
</dbReference>
<dbReference type="InterPro" id="IPR004320">
    <property type="entry name" value="BPS1_pln"/>
</dbReference>
<sequence>MPFRRFCGRTILRAIRTLLRPDRIGNLQPHNSEVQRLYINKLPTFWSKPFTKKQPFLIHILQTHQSALEKLRQQLQMENQMATNLVRSTSLPTITHPLIASAEEQLQRLKSSEGTSSSSHSTICQKLDGLRKLYECVDDVLHLPLSQQVLSYEKHVKLMEQVSNSSLKVLDTCSITKDAFSQMKERVRLLESSLRRRRGGEFSLSNEVGVYIASNKKLNKVICKGFRNLHKKENDQTIVVENSELTSLVSLIKGVEDVTLMVLESTSSFISHTKMISKQNSWSLVSKLLKPKRVSCEGIDIEIEKINMELLLLLRNEKIDHSQILNAAKKLQVFESSIQELEDGLGAIFRLLLKNRVSLLNILSH</sequence>
<dbReference type="OrthoDB" id="1701699at2759"/>
<dbReference type="Pfam" id="PF03087">
    <property type="entry name" value="BPS1"/>
    <property type="match status" value="1"/>
</dbReference>
<evidence type="ECO:0000256" key="1">
    <source>
        <dbReference type="SAM" id="Coils"/>
    </source>
</evidence>
<evidence type="ECO:0000313" key="2">
    <source>
        <dbReference type="RefSeq" id="XP_016497382.1"/>
    </source>
</evidence>
<reference evidence="2" key="1">
    <citation type="submission" date="2025-08" db="UniProtKB">
        <authorList>
            <consortium name="RefSeq"/>
        </authorList>
    </citation>
    <scope>IDENTIFICATION</scope>
</reference>